<dbReference type="AlphaFoldDB" id="F3FU25"/>
<feature type="chain" id="PRO_5003293563" evidence="1">
    <location>
        <begin position="31"/>
        <end position="52"/>
    </location>
</feature>
<protein>
    <submittedName>
        <fullName evidence="2">Lipoprotein</fullName>
    </submittedName>
</protein>
<gene>
    <name evidence="2" type="ORF">PSYJA_34330</name>
</gene>
<comment type="caution">
    <text evidence="2">The sequence shown here is derived from an EMBL/GenBank/DDBJ whole genome shotgun (WGS) entry which is preliminary data.</text>
</comment>
<feature type="non-terminal residue" evidence="2">
    <location>
        <position position="52"/>
    </location>
</feature>
<dbReference type="EMBL" id="AEAH01001882">
    <property type="protein sequence ID" value="EGH33717.1"/>
    <property type="molecule type" value="Genomic_DNA"/>
</dbReference>
<evidence type="ECO:0000313" key="2">
    <source>
        <dbReference type="EMBL" id="EGH33717.1"/>
    </source>
</evidence>
<keyword evidence="2" id="KW-0449">Lipoprotein</keyword>
<evidence type="ECO:0000313" key="3">
    <source>
        <dbReference type="Proteomes" id="UP000004471"/>
    </source>
</evidence>
<evidence type="ECO:0000256" key="1">
    <source>
        <dbReference type="SAM" id="SignalP"/>
    </source>
</evidence>
<accession>F3FU25</accession>
<proteinExistence type="predicted"/>
<keyword evidence="1" id="KW-0732">Signal</keyword>
<dbReference type="HOGENOM" id="CLU_3092254_0_0_6"/>
<name>F3FU25_PSESX</name>
<feature type="signal peptide" evidence="1">
    <location>
        <begin position="1"/>
        <end position="30"/>
    </location>
</feature>
<reference evidence="2 3" key="1">
    <citation type="journal article" date="2011" name="PLoS Pathog.">
        <title>Dynamic evolution of pathogenicity revealed by sequencing and comparative genomics of 19 Pseudomonas syringae isolates.</title>
        <authorList>
            <person name="Baltrus D.A."/>
            <person name="Nishimura M.T."/>
            <person name="Romanchuk A."/>
            <person name="Chang J.H."/>
            <person name="Mukhtar M.S."/>
            <person name="Cherkis K."/>
            <person name="Roach J."/>
            <person name="Grant S.R."/>
            <person name="Jones C.D."/>
            <person name="Dangl J.L."/>
        </authorList>
    </citation>
    <scope>NUCLEOTIDE SEQUENCE [LARGE SCALE GENOMIC DNA]</scope>
    <source>
        <strain evidence="3">M301072PT</strain>
    </source>
</reference>
<sequence>MPVTGAGFIKRLVQLSLCAGIALVPVAVQAAEDDPWEGINRPIFKFNDTLDA</sequence>
<organism evidence="2 3">
    <name type="scientific">Pseudomonas syringae pv. japonica str. M301072</name>
    <dbReference type="NCBI Taxonomy" id="629262"/>
    <lineage>
        <taxon>Bacteria</taxon>
        <taxon>Pseudomonadati</taxon>
        <taxon>Pseudomonadota</taxon>
        <taxon>Gammaproteobacteria</taxon>
        <taxon>Pseudomonadales</taxon>
        <taxon>Pseudomonadaceae</taxon>
        <taxon>Pseudomonas</taxon>
        <taxon>Pseudomonas syringae</taxon>
    </lineage>
</organism>
<dbReference type="Proteomes" id="UP000004471">
    <property type="component" value="Unassembled WGS sequence"/>
</dbReference>